<name>A0A0F9FXS1_9ZZZZ</name>
<keyword evidence="1" id="KW-0812">Transmembrane</keyword>
<keyword evidence="1" id="KW-0472">Membrane</keyword>
<evidence type="ECO:0000259" key="2">
    <source>
        <dbReference type="Pfam" id="PF03372"/>
    </source>
</evidence>
<evidence type="ECO:0000256" key="1">
    <source>
        <dbReference type="SAM" id="Phobius"/>
    </source>
</evidence>
<dbReference type="InterPro" id="IPR005135">
    <property type="entry name" value="Endo/exonuclease/phosphatase"/>
</dbReference>
<feature type="transmembrane region" description="Helical" evidence="1">
    <location>
        <begin position="63"/>
        <end position="82"/>
    </location>
</feature>
<organism evidence="3">
    <name type="scientific">marine sediment metagenome</name>
    <dbReference type="NCBI Taxonomy" id="412755"/>
    <lineage>
        <taxon>unclassified sequences</taxon>
        <taxon>metagenomes</taxon>
        <taxon>ecological metagenomes</taxon>
    </lineage>
</organism>
<comment type="caution">
    <text evidence="3">The sequence shown here is derived from an EMBL/GenBank/DDBJ whole genome shotgun (WGS) entry which is preliminary data.</text>
</comment>
<evidence type="ECO:0000313" key="3">
    <source>
        <dbReference type="EMBL" id="KKL91133.1"/>
    </source>
</evidence>
<dbReference type="GO" id="GO:0003824">
    <property type="term" value="F:catalytic activity"/>
    <property type="evidence" value="ECO:0007669"/>
    <property type="project" value="InterPro"/>
</dbReference>
<dbReference type="SUPFAM" id="SSF56219">
    <property type="entry name" value="DNase I-like"/>
    <property type="match status" value="1"/>
</dbReference>
<gene>
    <name evidence="3" type="ORF">LCGC14_1897760</name>
</gene>
<proteinExistence type="predicted"/>
<feature type="transmembrane region" description="Helical" evidence="1">
    <location>
        <begin position="37"/>
        <end position="56"/>
    </location>
</feature>
<dbReference type="AlphaFoldDB" id="A0A0F9FXS1"/>
<keyword evidence="1" id="KW-1133">Transmembrane helix</keyword>
<accession>A0A0F9FXS1</accession>
<dbReference type="Gene3D" id="3.60.10.10">
    <property type="entry name" value="Endonuclease/exonuclease/phosphatase"/>
    <property type="match status" value="1"/>
</dbReference>
<dbReference type="EMBL" id="LAZR01019813">
    <property type="protein sequence ID" value="KKL91133.1"/>
    <property type="molecule type" value="Genomic_DNA"/>
</dbReference>
<feature type="non-terminal residue" evidence="3">
    <location>
        <position position="301"/>
    </location>
</feature>
<protein>
    <recommendedName>
        <fullName evidence="2">Endonuclease/exonuclease/phosphatase domain-containing protein</fullName>
    </recommendedName>
</protein>
<reference evidence="3" key="1">
    <citation type="journal article" date="2015" name="Nature">
        <title>Complex archaea that bridge the gap between prokaryotes and eukaryotes.</title>
        <authorList>
            <person name="Spang A."/>
            <person name="Saw J.H."/>
            <person name="Jorgensen S.L."/>
            <person name="Zaremba-Niedzwiedzka K."/>
            <person name="Martijn J."/>
            <person name="Lind A.E."/>
            <person name="van Eijk R."/>
            <person name="Schleper C."/>
            <person name="Guy L."/>
            <person name="Ettema T.J."/>
        </authorList>
    </citation>
    <scope>NUCLEOTIDE SEQUENCE</scope>
</reference>
<feature type="domain" description="Endonuclease/exonuclease/phosphatase" evidence="2">
    <location>
        <begin position="108"/>
        <end position="298"/>
    </location>
</feature>
<dbReference type="InterPro" id="IPR036691">
    <property type="entry name" value="Endo/exonu/phosph_ase_sf"/>
</dbReference>
<sequence length="301" mass="33772">MRKWISRLVALLLLIMVAATVIPMVRADLWWVRMFDFPRMQIAAALAVLIVLYAVLAGWRGIVVTLLSLAALGVQLLALWPYQPFAGKMVESAAQCAKEDRLRVLMVNVQRSNEDAQQVMELARDKQPDIFLVLETNERWDRDLAPLGDLFPHKMQAIPKSATYYGMHVYATHPIEDGEFLYPFGVQTPLFVGNIAHPARTVEFLGIHPRPPQRGQPSTMRDAAVLTAARIARESGRVSIAAGDYNATPWEDTTRRALRIGGFLDPRQGRGPLVSFDAKSAWMKWPLDQIVFQPGLGLVEF</sequence>
<dbReference type="Pfam" id="PF03372">
    <property type="entry name" value="Exo_endo_phos"/>
    <property type="match status" value="1"/>
</dbReference>